<reference evidence="2" key="1">
    <citation type="journal article" date="2014" name="Front. Microbiol.">
        <title>High frequency of phylogenetically diverse reductive dehalogenase-homologous genes in deep subseafloor sedimentary metagenomes.</title>
        <authorList>
            <person name="Kawai M."/>
            <person name="Futagami T."/>
            <person name="Toyoda A."/>
            <person name="Takaki Y."/>
            <person name="Nishi S."/>
            <person name="Hori S."/>
            <person name="Arai W."/>
            <person name="Tsubouchi T."/>
            <person name="Morono Y."/>
            <person name="Uchiyama I."/>
            <person name="Ito T."/>
            <person name="Fujiyama A."/>
            <person name="Inagaki F."/>
            <person name="Takami H."/>
        </authorList>
    </citation>
    <scope>NUCLEOTIDE SEQUENCE</scope>
    <source>
        <strain evidence="2">Expedition CK06-06</strain>
    </source>
</reference>
<sequence>MEVTAEQVENSVRVADPLRILDCSPITDGAAAVILAPLSMAKKLTDKPSVKILGIGHATDTIALQSRETLCALSAVEKAASMAYKAAQVKPADINLAEVHDCFTIAEIMVSEALGFAQPGQGGKLVESGATALGGKIPLNTSGGLKSKGHPVGATGVAQIVEITEQLRQESGPRQVKKALIGLAQNMGGTGGSSTV</sequence>
<dbReference type="InterPro" id="IPR055140">
    <property type="entry name" value="Thiolase_C_2"/>
</dbReference>
<dbReference type="PANTHER" id="PTHR42870">
    <property type="entry name" value="ACETYL-COA C-ACETYLTRANSFERASE"/>
    <property type="match status" value="1"/>
</dbReference>
<organism evidence="2">
    <name type="scientific">marine sediment metagenome</name>
    <dbReference type="NCBI Taxonomy" id="412755"/>
    <lineage>
        <taxon>unclassified sequences</taxon>
        <taxon>metagenomes</taxon>
        <taxon>ecological metagenomes</taxon>
    </lineage>
</organism>
<dbReference type="AlphaFoldDB" id="X0Y9K1"/>
<name>X0Y9K1_9ZZZZ</name>
<evidence type="ECO:0000313" key="2">
    <source>
        <dbReference type="EMBL" id="GAG45433.1"/>
    </source>
</evidence>
<dbReference type="PANTHER" id="PTHR42870:SF1">
    <property type="entry name" value="NON-SPECIFIC LIPID-TRANSFER PROTEIN-LIKE 2"/>
    <property type="match status" value="1"/>
</dbReference>
<comment type="caution">
    <text evidence="2">The sequence shown here is derived from an EMBL/GenBank/DDBJ whole genome shotgun (WGS) entry which is preliminary data.</text>
</comment>
<dbReference type="InterPro" id="IPR016039">
    <property type="entry name" value="Thiolase-like"/>
</dbReference>
<feature type="non-terminal residue" evidence="2">
    <location>
        <position position="196"/>
    </location>
</feature>
<proteinExistence type="predicted"/>
<dbReference type="CDD" id="cd00829">
    <property type="entry name" value="SCP-x_thiolase"/>
    <property type="match status" value="1"/>
</dbReference>
<dbReference type="EMBL" id="BARS01054082">
    <property type="protein sequence ID" value="GAG45433.1"/>
    <property type="molecule type" value="Genomic_DNA"/>
</dbReference>
<dbReference type="Gene3D" id="3.40.47.10">
    <property type="match status" value="1"/>
</dbReference>
<dbReference type="SUPFAM" id="SSF53901">
    <property type="entry name" value="Thiolase-like"/>
    <property type="match status" value="2"/>
</dbReference>
<accession>X0Y9K1</accession>
<protein>
    <recommendedName>
        <fullName evidence="1">Thiolase C-terminal domain-containing protein</fullName>
    </recommendedName>
</protein>
<dbReference type="GO" id="GO:0016746">
    <property type="term" value="F:acyltransferase activity"/>
    <property type="evidence" value="ECO:0007669"/>
    <property type="project" value="InterPro"/>
</dbReference>
<feature type="domain" description="Thiolase C-terminal" evidence="1">
    <location>
        <begin position="56"/>
        <end position="195"/>
    </location>
</feature>
<evidence type="ECO:0000259" key="1">
    <source>
        <dbReference type="Pfam" id="PF22691"/>
    </source>
</evidence>
<dbReference type="Pfam" id="PF22691">
    <property type="entry name" value="Thiolase_C_1"/>
    <property type="match status" value="1"/>
</dbReference>
<gene>
    <name evidence="2" type="ORF">S01H1_80139</name>
</gene>